<keyword evidence="1" id="KW-1133">Transmembrane helix</keyword>
<dbReference type="PATRIC" id="fig|1618986.3.peg.196"/>
<dbReference type="EMBL" id="LCRN01000015">
    <property type="protein sequence ID" value="KKW36683.1"/>
    <property type="molecule type" value="Genomic_DNA"/>
</dbReference>
<organism evidence="2 3">
    <name type="scientific">Candidatus Uhrbacteria bacterium GW2011_GWC2_53_7</name>
    <dbReference type="NCBI Taxonomy" id="1618986"/>
    <lineage>
        <taxon>Bacteria</taxon>
        <taxon>Candidatus Uhriibacteriota</taxon>
    </lineage>
</organism>
<name>A0A0G1XZT5_9BACT</name>
<keyword evidence="1" id="KW-0812">Transmembrane</keyword>
<proteinExistence type="predicted"/>
<dbReference type="AlphaFoldDB" id="A0A0G1XZT5"/>
<dbReference type="Proteomes" id="UP000033865">
    <property type="component" value="Unassembled WGS sequence"/>
</dbReference>
<protein>
    <submittedName>
        <fullName evidence="2">Uncharacterized protein</fullName>
    </submittedName>
</protein>
<comment type="caution">
    <text evidence="2">The sequence shown here is derived from an EMBL/GenBank/DDBJ whole genome shotgun (WGS) entry which is preliminary data.</text>
</comment>
<sequence>MKNPISLFFVVMLVVAAFAVFMFYKPEPDLRKMGPLTYEVDDSLVSVELGGEVFVPTIAEFRAMKQECGDPDPDNRRLSELVDAFTGEQMYRYRFTPFAPHQDPGTFIVSVLSNKFGYESLETVRADFDQCYAGGDRYPRDVNDDWIMFVGGCGTGFSDDSGLPIGCMEAFRLVSPTLGFRE</sequence>
<evidence type="ECO:0000313" key="2">
    <source>
        <dbReference type="EMBL" id="KKW36683.1"/>
    </source>
</evidence>
<keyword evidence="1" id="KW-0472">Membrane</keyword>
<feature type="transmembrane region" description="Helical" evidence="1">
    <location>
        <begin position="6"/>
        <end position="24"/>
    </location>
</feature>
<reference evidence="2 3" key="1">
    <citation type="journal article" date="2015" name="Nature">
        <title>rRNA introns, odd ribosomes, and small enigmatic genomes across a large radiation of phyla.</title>
        <authorList>
            <person name="Brown C.T."/>
            <person name="Hug L.A."/>
            <person name="Thomas B.C."/>
            <person name="Sharon I."/>
            <person name="Castelle C.J."/>
            <person name="Singh A."/>
            <person name="Wilkins M.J."/>
            <person name="Williams K.H."/>
            <person name="Banfield J.F."/>
        </authorList>
    </citation>
    <scope>NUCLEOTIDE SEQUENCE [LARGE SCALE GENOMIC DNA]</scope>
</reference>
<evidence type="ECO:0000256" key="1">
    <source>
        <dbReference type="SAM" id="Phobius"/>
    </source>
</evidence>
<accession>A0A0G1XZT5</accession>
<evidence type="ECO:0000313" key="3">
    <source>
        <dbReference type="Proteomes" id="UP000033865"/>
    </source>
</evidence>
<gene>
    <name evidence="2" type="ORF">UY82_C0015G0012</name>
</gene>